<comment type="caution">
    <text evidence="1">The sequence shown here is derived from an EMBL/GenBank/DDBJ whole genome shotgun (WGS) entry which is preliminary data.</text>
</comment>
<sequence>MVPNQAQSWLSSARFQPFLDEAAGDHERALELYDWHADLAAACFGMVHHFEVLVRNAIDAVLGDGQPQDPIRDTWLMDFGILQPDGVKQVIVAVERLDRGKAVTRGRVVAGVSFGFWAGLFSKTYEELWRHQLRHAFPHGSVVRRDLTQRMRLLQRFRNRIAHHDCLLKQDIATRCDDMLLIAGWIDPHAERWLAERTRVPALLDARPI</sequence>
<dbReference type="AlphaFoldDB" id="A0A840IGS5"/>
<reference evidence="1 2" key="1">
    <citation type="submission" date="2020-08" db="EMBL/GenBank/DDBJ databases">
        <title>Genomic Encyclopedia of Archaeal and Bacterial Type Strains, Phase II (KMG-II): from individual species to whole genera.</title>
        <authorList>
            <person name="Goeker M."/>
        </authorList>
    </citation>
    <scope>NUCLEOTIDE SEQUENCE [LARGE SCALE GENOMIC DNA]</scope>
    <source>
        <strain evidence="1 2">DSM 23288</strain>
    </source>
</reference>
<dbReference type="EMBL" id="JACHNU010000003">
    <property type="protein sequence ID" value="MBB4663158.1"/>
    <property type="molecule type" value="Genomic_DNA"/>
</dbReference>
<keyword evidence="2" id="KW-1185">Reference proteome</keyword>
<dbReference type="RefSeq" id="WP_183342886.1">
    <property type="nucleotide sequence ID" value="NZ_JACHNU010000003.1"/>
</dbReference>
<evidence type="ECO:0000313" key="2">
    <source>
        <dbReference type="Proteomes" id="UP000585272"/>
    </source>
</evidence>
<dbReference type="Proteomes" id="UP000585272">
    <property type="component" value="Unassembled WGS sequence"/>
</dbReference>
<evidence type="ECO:0000313" key="1">
    <source>
        <dbReference type="EMBL" id="MBB4663158.1"/>
    </source>
</evidence>
<organism evidence="1 2">
    <name type="scientific">Conexibacter arvalis</name>
    <dbReference type="NCBI Taxonomy" id="912552"/>
    <lineage>
        <taxon>Bacteria</taxon>
        <taxon>Bacillati</taxon>
        <taxon>Actinomycetota</taxon>
        <taxon>Thermoleophilia</taxon>
        <taxon>Solirubrobacterales</taxon>
        <taxon>Conexibacteraceae</taxon>
        <taxon>Conexibacter</taxon>
    </lineage>
</organism>
<name>A0A840IGS5_9ACTN</name>
<evidence type="ECO:0008006" key="3">
    <source>
        <dbReference type="Google" id="ProtNLM"/>
    </source>
</evidence>
<accession>A0A840IGS5</accession>
<proteinExistence type="predicted"/>
<gene>
    <name evidence="1" type="ORF">BDZ31_002747</name>
</gene>
<protein>
    <recommendedName>
        <fullName evidence="3">Abi-like protein</fullName>
    </recommendedName>
</protein>